<dbReference type="PANTHER" id="PTHR13947:SF37">
    <property type="entry name" value="LD18367P"/>
    <property type="match status" value="1"/>
</dbReference>
<keyword evidence="4" id="KW-1185">Reference proteome</keyword>
<accession>A0A1W6LC21</accession>
<feature type="domain" description="N-acetyltransferase" evidence="2">
    <location>
        <begin position="1"/>
        <end position="135"/>
    </location>
</feature>
<organism evidence="3 4">
    <name type="scientific">Piscinibacter gummiphilus</name>
    <dbReference type="NCBI Taxonomy" id="946333"/>
    <lineage>
        <taxon>Bacteria</taxon>
        <taxon>Pseudomonadati</taxon>
        <taxon>Pseudomonadota</taxon>
        <taxon>Betaproteobacteria</taxon>
        <taxon>Burkholderiales</taxon>
        <taxon>Sphaerotilaceae</taxon>
        <taxon>Piscinibacter</taxon>
    </lineage>
</organism>
<dbReference type="Gene3D" id="3.40.630.30">
    <property type="match status" value="1"/>
</dbReference>
<keyword evidence="1" id="KW-0808">Transferase</keyword>
<sequence>MIVGLSEPFFLSPSREGAEPFLASIAAEAQRGYLAASNFTYRVARAGARIVGVVALRDNAHLFHLFVAEDFQGRGLARRLWQLVESEALQAGNPGVFTVNASLDAVPLYEKFGFARVGEVQRVHGVSFQPMKSTP</sequence>
<dbReference type="SUPFAM" id="SSF55729">
    <property type="entry name" value="Acyl-CoA N-acyltransferases (Nat)"/>
    <property type="match status" value="1"/>
</dbReference>
<dbReference type="AlphaFoldDB" id="A0A1W6LC21"/>
<dbReference type="GO" id="GO:0008080">
    <property type="term" value="F:N-acetyltransferase activity"/>
    <property type="evidence" value="ECO:0007669"/>
    <property type="project" value="InterPro"/>
</dbReference>
<dbReference type="PANTHER" id="PTHR13947">
    <property type="entry name" value="GNAT FAMILY N-ACETYLTRANSFERASE"/>
    <property type="match status" value="1"/>
</dbReference>
<dbReference type="InterPro" id="IPR016181">
    <property type="entry name" value="Acyl_CoA_acyltransferase"/>
</dbReference>
<dbReference type="InterPro" id="IPR050769">
    <property type="entry name" value="NAT_camello-type"/>
</dbReference>
<reference evidence="3 4" key="1">
    <citation type="submission" date="2016-04" db="EMBL/GenBank/DDBJ databases">
        <title>Complete genome sequence of natural rubber-degrading, novel Gram-negative bacterium, Rhizobacter gummiphilus strain NS21.</title>
        <authorList>
            <person name="Tabata M."/>
            <person name="Kasai D."/>
            <person name="Fukuda M."/>
        </authorList>
    </citation>
    <scope>NUCLEOTIDE SEQUENCE [LARGE SCALE GENOMIC DNA]</scope>
    <source>
        <strain evidence="3 4">NS21</strain>
    </source>
</reference>
<dbReference type="Pfam" id="PF13673">
    <property type="entry name" value="Acetyltransf_10"/>
    <property type="match status" value="1"/>
</dbReference>
<evidence type="ECO:0000259" key="2">
    <source>
        <dbReference type="PROSITE" id="PS51186"/>
    </source>
</evidence>
<proteinExistence type="predicted"/>
<evidence type="ECO:0000256" key="1">
    <source>
        <dbReference type="ARBA" id="ARBA00022679"/>
    </source>
</evidence>
<dbReference type="Proteomes" id="UP000193427">
    <property type="component" value="Chromosome"/>
</dbReference>
<dbReference type="STRING" id="946333.A4W93_18970"/>
<dbReference type="CDD" id="cd04301">
    <property type="entry name" value="NAT_SF"/>
    <property type="match status" value="1"/>
</dbReference>
<name>A0A1W6LC21_9BURK</name>
<dbReference type="PROSITE" id="PS51186">
    <property type="entry name" value="GNAT"/>
    <property type="match status" value="1"/>
</dbReference>
<evidence type="ECO:0000313" key="4">
    <source>
        <dbReference type="Proteomes" id="UP000193427"/>
    </source>
</evidence>
<dbReference type="InterPro" id="IPR000182">
    <property type="entry name" value="GNAT_dom"/>
</dbReference>
<dbReference type="EMBL" id="CP015118">
    <property type="protein sequence ID" value="ARN21809.1"/>
    <property type="molecule type" value="Genomic_DNA"/>
</dbReference>
<evidence type="ECO:0000313" key="3">
    <source>
        <dbReference type="EMBL" id="ARN21809.1"/>
    </source>
</evidence>
<protein>
    <recommendedName>
        <fullName evidence="2">N-acetyltransferase domain-containing protein</fullName>
    </recommendedName>
</protein>
<gene>
    <name evidence="3" type="ORF">A4W93_18970</name>
</gene>
<dbReference type="KEGG" id="rgu:A4W93_18970"/>